<dbReference type="EMBL" id="SPVF01000140">
    <property type="protein sequence ID" value="TFW19873.1"/>
    <property type="molecule type" value="Genomic_DNA"/>
</dbReference>
<evidence type="ECO:0000313" key="2">
    <source>
        <dbReference type="EMBL" id="TFW19873.1"/>
    </source>
</evidence>
<name>A0A4Y9SFW3_9BURK</name>
<accession>A0A4Y9SFW3</accession>
<reference evidence="2 3" key="1">
    <citation type="submission" date="2019-03" db="EMBL/GenBank/DDBJ databases">
        <title>Draft Genome Sequence of Massilia arenosa sp. nov., a Novel Massilia Species Isolated from a Sandy-loam Maize Soil.</title>
        <authorList>
            <person name="Raths R."/>
            <person name="Peta V."/>
            <person name="Bucking H."/>
        </authorList>
    </citation>
    <scope>NUCLEOTIDE SEQUENCE [LARGE SCALE GENOMIC DNA]</scope>
    <source>
        <strain evidence="2 3">MC02</strain>
    </source>
</reference>
<evidence type="ECO:0000313" key="3">
    <source>
        <dbReference type="Proteomes" id="UP000298438"/>
    </source>
</evidence>
<gene>
    <name evidence="2" type="ORF">E4L96_11010</name>
</gene>
<comment type="caution">
    <text evidence="2">The sequence shown here is derived from an EMBL/GenBank/DDBJ whole genome shotgun (WGS) entry which is preliminary data.</text>
</comment>
<dbReference type="Proteomes" id="UP000298438">
    <property type="component" value="Unassembled WGS sequence"/>
</dbReference>
<sequence>MAKHKHHPPVSAPRQDAPTDHEADAQELADLALATARRKATQEELARAVRRRLLDRHDDVLYDALELARGMADRTFGLLRETIEEHSATVLLRREGAPDMEINAFAIPVFVRSTGGLTAGQAFQDQAAYAQVLDSLTKAGLESPKAKVVLVQHWYDLAEFDRITYSRLHEIVREAGAAMTDKKLRPVPLLERSMSGWAPAGFEAGDAAVELRFLLGFALKRADDPFYAVPKDEALADVYFEQRMASYRAWTQSIAPQVARLLAPEGAGLELNFLYQDLFYGAKAQALSELFVLQLLSDVNGACEEAGIEPASARASVRLVDDEGDAILLVEVDGPNAQRLATAEKILEPDADVAADIADLEDALATLGLSFSNP</sequence>
<dbReference type="AlphaFoldDB" id="A0A4Y9SFW3"/>
<protein>
    <submittedName>
        <fullName evidence="2">DUF2863 family protein</fullName>
    </submittedName>
</protein>
<feature type="region of interest" description="Disordered" evidence="1">
    <location>
        <begin position="1"/>
        <end position="22"/>
    </location>
</feature>
<proteinExistence type="predicted"/>
<dbReference type="RefSeq" id="WP_135207269.1">
    <property type="nucleotide sequence ID" value="NZ_SPVF01000140.1"/>
</dbReference>
<organism evidence="2 3">
    <name type="scientific">Zemynaea arenosa</name>
    <dbReference type="NCBI Taxonomy" id="2561931"/>
    <lineage>
        <taxon>Bacteria</taxon>
        <taxon>Pseudomonadati</taxon>
        <taxon>Pseudomonadota</taxon>
        <taxon>Betaproteobacteria</taxon>
        <taxon>Burkholderiales</taxon>
        <taxon>Oxalobacteraceae</taxon>
        <taxon>Telluria group</taxon>
        <taxon>Zemynaea</taxon>
    </lineage>
</organism>
<evidence type="ECO:0000256" key="1">
    <source>
        <dbReference type="SAM" id="MobiDB-lite"/>
    </source>
</evidence>
<dbReference type="OrthoDB" id="8742807at2"/>
<keyword evidence="3" id="KW-1185">Reference proteome</keyword>